<dbReference type="GO" id="GO:0004222">
    <property type="term" value="F:metalloendopeptidase activity"/>
    <property type="evidence" value="ECO:0007669"/>
    <property type="project" value="TreeGrafter"/>
</dbReference>
<evidence type="ECO:0000256" key="5">
    <source>
        <dbReference type="ARBA" id="ARBA00022869"/>
    </source>
</evidence>
<feature type="transmembrane region" description="Helical" evidence="8">
    <location>
        <begin position="30"/>
        <end position="51"/>
    </location>
</feature>
<feature type="disulfide bond" evidence="7">
    <location>
        <begin position="105"/>
        <end position="129"/>
    </location>
</feature>
<dbReference type="InterPro" id="IPR010294">
    <property type="entry name" value="ADAMTS_spacer1"/>
</dbReference>
<evidence type="ECO:0000259" key="11">
    <source>
        <dbReference type="Pfam" id="PF19236"/>
    </source>
</evidence>
<keyword evidence="2" id="KW-0964">Secreted</keyword>
<feature type="domain" description="ADAMTS/ADAMTS-like Spacer 1" evidence="9">
    <location>
        <begin position="266"/>
        <end position="376"/>
    </location>
</feature>
<keyword evidence="4" id="KW-0677">Repeat</keyword>
<evidence type="ECO:0000256" key="7">
    <source>
        <dbReference type="PIRSR" id="PIRSR613273-3"/>
    </source>
</evidence>
<dbReference type="AlphaFoldDB" id="A0AAV7I147"/>
<feature type="disulfide bond" evidence="7">
    <location>
        <begin position="90"/>
        <end position="139"/>
    </location>
</feature>
<dbReference type="GO" id="GO:0030198">
    <property type="term" value="P:extracellular matrix organization"/>
    <property type="evidence" value="ECO:0007669"/>
    <property type="project" value="InterPro"/>
</dbReference>
<dbReference type="PANTHER" id="PTHR13723:SF316">
    <property type="entry name" value="LONELY HEART, ISOFORM A"/>
    <property type="match status" value="1"/>
</dbReference>
<organism evidence="12 13">
    <name type="scientific">Cotesia glomerata</name>
    <name type="common">Lepidopteran parasitic wasp</name>
    <name type="synonym">Apanteles glomeratus</name>
    <dbReference type="NCBI Taxonomy" id="32391"/>
    <lineage>
        <taxon>Eukaryota</taxon>
        <taxon>Metazoa</taxon>
        <taxon>Ecdysozoa</taxon>
        <taxon>Arthropoda</taxon>
        <taxon>Hexapoda</taxon>
        <taxon>Insecta</taxon>
        <taxon>Pterygota</taxon>
        <taxon>Neoptera</taxon>
        <taxon>Endopterygota</taxon>
        <taxon>Hymenoptera</taxon>
        <taxon>Apocrita</taxon>
        <taxon>Ichneumonoidea</taxon>
        <taxon>Braconidae</taxon>
        <taxon>Microgastrinae</taxon>
        <taxon>Cotesia</taxon>
    </lineage>
</organism>
<dbReference type="EMBL" id="JAHXZJ010002609">
    <property type="protein sequence ID" value="KAH0540577.1"/>
    <property type="molecule type" value="Genomic_DNA"/>
</dbReference>
<keyword evidence="8" id="KW-1133">Transmembrane helix</keyword>
<keyword evidence="8" id="KW-0472">Membrane</keyword>
<dbReference type="InterPro" id="IPR036383">
    <property type="entry name" value="TSP1_rpt_sf"/>
</dbReference>
<accession>A0AAV7I147</accession>
<dbReference type="PROSITE" id="PS50092">
    <property type="entry name" value="TSP1"/>
    <property type="match status" value="5"/>
</dbReference>
<dbReference type="Pfam" id="PF19236">
    <property type="entry name" value="ADAMTS_CR_3"/>
    <property type="match status" value="1"/>
</dbReference>
<dbReference type="Pfam" id="PF05986">
    <property type="entry name" value="ADAMTS_spacer1"/>
    <property type="match status" value="1"/>
</dbReference>
<sequence>MVIEGVKLWIMIASDLYQFKERKYSGANYLAHRCILLLIILSTASLVHTYVPEKYPIEVYHMLQERTQYGFGKDNRVRGSWGTWSSWSECSRSCGTGVQSQARQCVLRNSVRKRSIISQVNSTSLKPVCIGTYKRYHICNTQDCPEFSEDFRAEQCAKFNDRVYKGEKHAWVPFLNAPNPCALNCRAVGQRFYATLEPEVIDGTPCDGPNLRGKSMGLAVDRTTEQWVCVAGQCRSVGCDGVVGSGAVRDTCGVCGGQGRGCKLFEGIFMEPILPKGHQPVTTIPRGAMSLNISELRHSSNFLALKTENGTYILNGPWSLSPSGIYKTAGSIVTYQRGDRNRMESITATGPLNESLNLEIWYHEMNPGVLYKYMLPAPENFNDNAIIAPPLYANEIPESYPRVEVSLRRPEVNLSRNQVREETQKIKKDEVKFSPTTVMAGDAPNINVVSQSEIKPKKKKRKFAWKVMGLSSCSKTCGGGVQSTIIKCVREDKDNVVPDRRCRKFEKPPAPPPLQCNDRPCPPRWRADAWSKCSTSCGTGVKTRRLECIQDLNSKITMRVAAGACSQPPDLSTVGSCEGPPCPNNQIPQVRQMETLDVSAGIPGRWEVGPWGPCSSKCGKGSMNRTVVCITSGEPCPVSARPIDERACEASCETHPQHESMWLYTEWTSKCPAECEREMETRRIACGGANELFCDSTKRPATERRCSFNETRSCGARWFTGPWSLCSVACGEGIARREVICIGNSSGESKILTESNCSSTRPPAEQVCRMPQCPPEWFTSDWSMCTVSCGGGTQERVVRCLDQGLSSSCDTKIKPEDRRPCNVDPCKDVSLAHKTPKKVHLANECVDKYPNCMLVVKAGLCRYKYYKHSCCGCRN</sequence>
<dbReference type="FunFam" id="2.20.100.10:FF:000005">
    <property type="entry name" value="ADAM metallopeptidase with thrombospondin type 1 motif 9"/>
    <property type="match status" value="2"/>
</dbReference>
<dbReference type="InterPro" id="IPR050439">
    <property type="entry name" value="ADAMTS_ADAMTS-like"/>
</dbReference>
<evidence type="ECO:0000256" key="8">
    <source>
        <dbReference type="SAM" id="Phobius"/>
    </source>
</evidence>
<keyword evidence="3" id="KW-0732">Signal</keyword>
<keyword evidence="6 7" id="KW-1015">Disulfide bond</keyword>
<evidence type="ECO:0000259" key="10">
    <source>
        <dbReference type="Pfam" id="PF08686"/>
    </source>
</evidence>
<feature type="domain" description="ADAMTS/ADAMTS-like cysteine-rich" evidence="11">
    <location>
        <begin position="170"/>
        <end position="262"/>
    </location>
</feature>
<evidence type="ECO:0000313" key="13">
    <source>
        <dbReference type="Proteomes" id="UP000826195"/>
    </source>
</evidence>
<keyword evidence="13" id="KW-1185">Reference proteome</keyword>
<keyword evidence="5" id="KW-0272">Extracellular matrix</keyword>
<dbReference type="Pfam" id="PF08686">
    <property type="entry name" value="PLAC"/>
    <property type="match status" value="1"/>
</dbReference>
<evidence type="ECO:0000256" key="2">
    <source>
        <dbReference type="ARBA" id="ARBA00022525"/>
    </source>
</evidence>
<keyword evidence="5" id="KW-0084">Basement membrane</keyword>
<dbReference type="Pfam" id="PF19030">
    <property type="entry name" value="TSP1_ADAMTS"/>
    <property type="match status" value="5"/>
</dbReference>
<feature type="domain" description="PLAC" evidence="10">
    <location>
        <begin position="845"/>
        <end position="871"/>
    </location>
</feature>
<feature type="disulfide bond" evidence="7">
    <location>
        <begin position="94"/>
        <end position="144"/>
    </location>
</feature>
<dbReference type="Gene3D" id="2.60.120.830">
    <property type="match status" value="1"/>
</dbReference>
<evidence type="ECO:0000256" key="4">
    <source>
        <dbReference type="ARBA" id="ARBA00022737"/>
    </source>
</evidence>
<dbReference type="SUPFAM" id="SSF82895">
    <property type="entry name" value="TSP-1 type 1 repeat"/>
    <property type="match status" value="6"/>
</dbReference>
<protein>
    <submittedName>
        <fullName evidence="12">Uncharacterized protein</fullName>
    </submittedName>
</protein>
<dbReference type="Gene3D" id="2.20.100.10">
    <property type="entry name" value="Thrombospondin type-1 (TSP1) repeat"/>
    <property type="match status" value="6"/>
</dbReference>
<evidence type="ECO:0000256" key="1">
    <source>
        <dbReference type="ARBA" id="ARBA00004302"/>
    </source>
</evidence>
<dbReference type="Pfam" id="PF00090">
    <property type="entry name" value="TSP_1"/>
    <property type="match status" value="1"/>
</dbReference>
<evidence type="ECO:0000256" key="3">
    <source>
        <dbReference type="ARBA" id="ARBA00022729"/>
    </source>
</evidence>
<gene>
    <name evidence="12" type="ORF">KQX54_018379</name>
</gene>
<name>A0AAV7I147_COTGL</name>
<dbReference type="GO" id="GO:0006508">
    <property type="term" value="P:proteolysis"/>
    <property type="evidence" value="ECO:0007669"/>
    <property type="project" value="TreeGrafter"/>
</dbReference>
<comment type="caution">
    <text evidence="12">The sequence shown here is derived from an EMBL/GenBank/DDBJ whole genome shotgun (WGS) entry which is preliminary data.</text>
</comment>
<keyword evidence="8" id="KW-0812">Transmembrane</keyword>
<dbReference type="Proteomes" id="UP000826195">
    <property type="component" value="Unassembled WGS sequence"/>
</dbReference>
<dbReference type="InterPro" id="IPR013273">
    <property type="entry name" value="ADAMTS/ADAMTS-like"/>
</dbReference>
<dbReference type="GO" id="GO:0005604">
    <property type="term" value="C:basement membrane"/>
    <property type="evidence" value="ECO:0007669"/>
    <property type="project" value="UniProtKB-SubCell"/>
</dbReference>
<dbReference type="InterPro" id="IPR045371">
    <property type="entry name" value="ADAMTS_CR_3"/>
</dbReference>
<dbReference type="InterPro" id="IPR010909">
    <property type="entry name" value="PLAC"/>
</dbReference>
<proteinExistence type="predicted"/>
<dbReference type="SMART" id="SM00209">
    <property type="entry name" value="TSP1"/>
    <property type="match status" value="7"/>
</dbReference>
<evidence type="ECO:0000259" key="9">
    <source>
        <dbReference type="Pfam" id="PF05986"/>
    </source>
</evidence>
<dbReference type="InterPro" id="IPR000884">
    <property type="entry name" value="TSP1_rpt"/>
</dbReference>
<evidence type="ECO:0000256" key="6">
    <source>
        <dbReference type="ARBA" id="ARBA00023157"/>
    </source>
</evidence>
<dbReference type="PANTHER" id="PTHR13723">
    <property type="entry name" value="ADAMTS A DISINTEGRIN AND METALLOPROTEASE WITH THROMBOSPONDIN MOTIFS PROTEASE"/>
    <property type="match status" value="1"/>
</dbReference>
<dbReference type="PRINTS" id="PR01857">
    <property type="entry name" value="ADAMTSFAMILY"/>
</dbReference>
<reference evidence="12 13" key="1">
    <citation type="journal article" date="2021" name="J. Hered.">
        <title>A chromosome-level genome assembly of the parasitoid wasp, Cotesia glomerata (Hymenoptera: Braconidae).</title>
        <authorList>
            <person name="Pinto B.J."/>
            <person name="Weis J.J."/>
            <person name="Gamble T."/>
            <person name="Ode P.J."/>
            <person name="Paul R."/>
            <person name="Zaspel J.M."/>
        </authorList>
    </citation>
    <scope>NUCLEOTIDE SEQUENCE [LARGE SCALE GENOMIC DNA]</scope>
    <source>
        <strain evidence="12">CgM1</strain>
    </source>
</reference>
<evidence type="ECO:0000313" key="12">
    <source>
        <dbReference type="EMBL" id="KAH0540577.1"/>
    </source>
</evidence>
<dbReference type="FunFam" id="2.60.120.830:FF:000001">
    <property type="entry name" value="A disintegrin and metalloproteinase with thrombospondin motifs 1"/>
    <property type="match status" value="1"/>
</dbReference>
<comment type="subcellular location">
    <subcellularLocation>
        <location evidence="1">Secreted</location>
        <location evidence="1">Extracellular space</location>
        <location evidence="1">Extracellular matrix</location>
        <location evidence="1">Basement membrane</location>
    </subcellularLocation>
</comment>